<feature type="transmembrane region" description="Helical" evidence="1">
    <location>
        <begin position="28"/>
        <end position="48"/>
    </location>
</feature>
<dbReference type="Proteomes" id="UP000266673">
    <property type="component" value="Unassembled WGS sequence"/>
</dbReference>
<reference evidence="2 3" key="1">
    <citation type="submission" date="2018-06" db="EMBL/GenBank/DDBJ databases">
        <title>Comparative genomics reveals the genomic features of Rhizophagus irregularis, R. cerebriforme, R. diaphanum and Gigaspora rosea, and their symbiotic lifestyle signature.</title>
        <authorList>
            <person name="Morin E."/>
            <person name="San Clemente H."/>
            <person name="Chen E.C.H."/>
            <person name="De La Providencia I."/>
            <person name="Hainaut M."/>
            <person name="Kuo A."/>
            <person name="Kohler A."/>
            <person name="Murat C."/>
            <person name="Tang N."/>
            <person name="Roy S."/>
            <person name="Loubradou J."/>
            <person name="Henrissat B."/>
            <person name="Grigoriev I.V."/>
            <person name="Corradi N."/>
            <person name="Roux C."/>
            <person name="Martin F.M."/>
        </authorList>
    </citation>
    <scope>NUCLEOTIDE SEQUENCE [LARGE SCALE GENOMIC DNA]</scope>
    <source>
        <strain evidence="2 3">DAOM 194757</strain>
    </source>
</reference>
<keyword evidence="1" id="KW-0812">Transmembrane</keyword>
<dbReference type="EMBL" id="QKWP01000890">
    <property type="protein sequence ID" value="RIB13794.1"/>
    <property type="molecule type" value="Genomic_DNA"/>
</dbReference>
<evidence type="ECO:0000313" key="2">
    <source>
        <dbReference type="EMBL" id="RIB13794.1"/>
    </source>
</evidence>
<evidence type="ECO:0000256" key="1">
    <source>
        <dbReference type="SAM" id="Phobius"/>
    </source>
</evidence>
<feature type="transmembrane region" description="Helical" evidence="1">
    <location>
        <begin position="60"/>
        <end position="85"/>
    </location>
</feature>
<keyword evidence="1" id="KW-1133">Transmembrane helix</keyword>
<dbReference type="AlphaFoldDB" id="A0A397UU87"/>
<sequence length="95" mass="11343">MFVTGAFKLSADALSIVLRLDEIHIQHILLVHTHLTLVTRIFFLPWFYLDHIHPFPFYTLFFSTLLLYSCFYFSGLFNFFFFLNLKTDLETILTK</sequence>
<gene>
    <name evidence="2" type="ORF">C2G38_2134882</name>
</gene>
<comment type="caution">
    <text evidence="2">The sequence shown here is derived from an EMBL/GenBank/DDBJ whole genome shotgun (WGS) entry which is preliminary data.</text>
</comment>
<organism evidence="2 3">
    <name type="scientific">Gigaspora rosea</name>
    <dbReference type="NCBI Taxonomy" id="44941"/>
    <lineage>
        <taxon>Eukaryota</taxon>
        <taxon>Fungi</taxon>
        <taxon>Fungi incertae sedis</taxon>
        <taxon>Mucoromycota</taxon>
        <taxon>Glomeromycotina</taxon>
        <taxon>Glomeromycetes</taxon>
        <taxon>Diversisporales</taxon>
        <taxon>Gigasporaceae</taxon>
        <taxon>Gigaspora</taxon>
    </lineage>
</organism>
<keyword evidence="1" id="KW-0472">Membrane</keyword>
<protein>
    <submittedName>
        <fullName evidence="2">Uncharacterized protein</fullName>
    </submittedName>
</protein>
<proteinExistence type="predicted"/>
<name>A0A397UU87_9GLOM</name>
<keyword evidence="3" id="KW-1185">Reference proteome</keyword>
<accession>A0A397UU87</accession>
<evidence type="ECO:0000313" key="3">
    <source>
        <dbReference type="Proteomes" id="UP000266673"/>
    </source>
</evidence>